<sequence length="235" mass="27107">MLNYLKADVYRMQKEHLSLLSLGLLLVFASLFAYLYREDTSQTAAQNLVMVWTTLLPLFFVTPAKIFLGEDLTNRTINNVLIKSQNRLKVFAYKWGMTIALAWSYLVVALGVTSLVHHLLSGVASYSLVFTYLWYQLPLYTVIISLCALIFAFFDRIYQSYMVYIIIALLFDQLFSLMMGMIFQTDKLTPYMMFNQLGQVDITGHYLTPTSLVAILFTIFYALAGYLLFAKREFK</sequence>
<comment type="caution">
    <text evidence="2">The sequence shown here is derived from an EMBL/GenBank/DDBJ whole genome shotgun (WGS) entry which is preliminary data.</text>
</comment>
<evidence type="ECO:0000313" key="3">
    <source>
        <dbReference type="Proteomes" id="UP001223079"/>
    </source>
</evidence>
<feature type="transmembrane region" description="Helical" evidence="1">
    <location>
        <begin position="161"/>
        <end position="183"/>
    </location>
</feature>
<dbReference type="RefSeq" id="WP_307122296.1">
    <property type="nucleotide sequence ID" value="NZ_JAUSTM010000018.1"/>
</dbReference>
<keyword evidence="1" id="KW-1133">Transmembrane helix</keyword>
<keyword evidence="1" id="KW-0812">Transmembrane</keyword>
<dbReference type="Proteomes" id="UP001223079">
    <property type="component" value="Unassembled WGS sequence"/>
</dbReference>
<accession>A0ABT9YT26</accession>
<organism evidence="2 3">
    <name type="scientific">Streptococcus moroccensis</name>
    <dbReference type="NCBI Taxonomy" id="1451356"/>
    <lineage>
        <taxon>Bacteria</taxon>
        <taxon>Bacillati</taxon>
        <taxon>Bacillota</taxon>
        <taxon>Bacilli</taxon>
        <taxon>Lactobacillales</taxon>
        <taxon>Streptococcaceae</taxon>
        <taxon>Streptococcus</taxon>
    </lineage>
</organism>
<keyword evidence="3" id="KW-1185">Reference proteome</keyword>
<evidence type="ECO:0000313" key="2">
    <source>
        <dbReference type="EMBL" id="MDQ0223141.1"/>
    </source>
</evidence>
<evidence type="ECO:0008006" key="4">
    <source>
        <dbReference type="Google" id="ProtNLM"/>
    </source>
</evidence>
<reference evidence="2 3" key="1">
    <citation type="submission" date="2023-07" db="EMBL/GenBank/DDBJ databases">
        <title>Genomic Encyclopedia of Type Strains, Phase IV (KMG-IV): sequencing the most valuable type-strain genomes for metagenomic binning, comparative biology and taxonomic classification.</title>
        <authorList>
            <person name="Goeker M."/>
        </authorList>
    </citation>
    <scope>NUCLEOTIDE SEQUENCE [LARGE SCALE GENOMIC DNA]</scope>
    <source>
        <strain evidence="2 3">DSM 105143</strain>
    </source>
</reference>
<feature type="transmembrane region" description="Helical" evidence="1">
    <location>
        <begin position="49"/>
        <end position="69"/>
    </location>
</feature>
<dbReference type="EMBL" id="JAUSTM010000018">
    <property type="protein sequence ID" value="MDQ0223141.1"/>
    <property type="molecule type" value="Genomic_DNA"/>
</dbReference>
<feature type="transmembrane region" description="Helical" evidence="1">
    <location>
        <begin position="132"/>
        <end position="154"/>
    </location>
</feature>
<feature type="transmembrane region" description="Helical" evidence="1">
    <location>
        <begin position="203"/>
        <end position="229"/>
    </location>
</feature>
<protein>
    <recommendedName>
        <fullName evidence="4">ABC transporter permease</fullName>
    </recommendedName>
</protein>
<proteinExistence type="predicted"/>
<gene>
    <name evidence="2" type="ORF">J2S23_001716</name>
</gene>
<feature type="transmembrane region" description="Helical" evidence="1">
    <location>
        <begin position="90"/>
        <end position="112"/>
    </location>
</feature>
<evidence type="ECO:0000256" key="1">
    <source>
        <dbReference type="SAM" id="Phobius"/>
    </source>
</evidence>
<name>A0ABT9YT26_9STRE</name>
<keyword evidence="1" id="KW-0472">Membrane</keyword>